<dbReference type="GO" id="GO:0030247">
    <property type="term" value="F:polysaccharide binding"/>
    <property type="evidence" value="ECO:0007669"/>
    <property type="project" value="UniProtKB-UniRule"/>
</dbReference>
<dbReference type="STRING" id="504805.SAMN05421505_105273"/>
<evidence type="ECO:0000256" key="3">
    <source>
        <dbReference type="ARBA" id="ARBA00022801"/>
    </source>
</evidence>
<organism evidence="12 13">
    <name type="scientific">Sinosporangium album</name>
    <dbReference type="NCBI Taxonomy" id="504805"/>
    <lineage>
        <taxon>Bacteria</taxon>
        <taxon>Bacillati</taxon>
        <taxon>Actinomycetota</taxon>
        <taxon>Actinomycetes</taxon>
        <taxon>Streptosporangiales</taxon>
        <taxon>Streptosporangiaceae</taxon>
        <taxon>Sinosporangium</taxon>
    </lineage>
</organism>
<keyword evidence="5 7" id="KW-0326">Glycosidase</keyword>
<keyword evidence="6" id="KW-0624">Polysaccharide degradation</keyword>
<dbReference type="InterPro" id="IPR013783">
    <property type="entry name" value="Ig-like_fold"/>
</dbReference>
<reference evidence="12 13" key="1">
    <citation type="submission" date="2016-10" db="EMBL/GenBank/DDBJ databases">
        <authorList>
            <person name="de Groot N.N."/>
        </authorList>
    </citation>
    <scope>NUCLEOTIDE SEQUENCE [LARGE SCALE GENOMIC DNA]</scope>
    <source>
        <strain evidence="12 13">CPCC 201354</strain>
    </source>
</reference>
<dbReference type="SMART" id="SM00637">
    <property type="entry name" value="CBD_II"/>
    <property type="match status" value="1"/>
</dbReference>
<protein>
    <recommendedName>
        <fullName evidence="2">chitinase</fullName>
        <ecNumber evidence="2">3.2.1.14</ecNumber>
    </recommendedName>
</protein>
<dbReference type="InterPro" id="IPR011583">
    <property type="entry name" value="Chitinase_II/V-like_cat"/>
</dbReference>
<dbReference type="EC" id="3.2.1.14" evidence="2"/>
<evidence type="ECO:0000313" key="12">
    <source>
        <dbReference type="EMBL" id="SDG59185.1"/>
    </source>
</evidence>
<feature type="chain" id="PRO_5011557498" description="chitinase" evidence="8">
    <location>
        <begin position="27"/>
        <end position="614"/>
    </location>
</feature>
<evidence type="ECO:0000256" key="6">
    <source>
        <dbReference type="ARBA" id="ARBA00023326"/>
    </source>
</evidence>
<dbReference type="GO" id="GO:0008061">
    <property type="term" value="F:chitin binding"/>
    <property type="evidence" value="ECO:0007669"/>
    <property type="project" value="InterPro"/>
</dbReference>
<dbReference type="InterPro" id="IPR036116">
    <property type="entry name" value="FN3_sf"/>
</dbReference>
<dbReference type="Pfam" id="PF00041">
    <property type="entry name" value="fn3"/>
    <property type="match status" value="2"/>
</dbReference>
<dbReference type="Proteomes" id="UP000198923">
    <property type="component" value="Unassembled WGS sequence"/>
</dbReference>
<accession>A0A1G7VH87</accession>
<dbReference type="InterPro" id="IPR050542">
    <property type="entry name" value="Glycosyl_Hydrlase18_Chitinase"/>
</dbReference>
<proteinExistence type="inferred from homology"/>
<dbReference type="Gene3D" id="3.20.20.80">
    <property type="entry name" value="Glycosidases"/>
    <property type="match status" value="1"/>
</dbReference>
<dbReference type="InterPro" id="IPR003961">
    <property type="entry name" value="FN3_dom"/>
</dbReference>
<dbReference type="PANTHER" id="PTHR45708">
    <property type="entry name" value="ENDOCHITINASE"/>
    <property type="match status" value="1"/>
</dbReference>
<evidence type="ECO:0000256" key="1">
    <source>
        <dbReference type="ARBA" id="ARBA00009121"/>
    </source>
</evidence>
<evidence type="ECO:0000259" key="11">
    <source>
        <dbReference type="PROSITE" id="PS51910"/>
    </source>
</evidence>
<evidence type="ECO:0000256" key="7">
    <source>
        <dbReference type="RuleBase" id="RU000489"/>
    </source>
</evidence>
<dbReference type="PANTHER" id="PTHR45708:SF49">
    <property type="entry name" value="ENDOCHITINASE"/>
    <property type="match status" value="1"/>
</dbReference>
<sequence>MRLVRIAVAAIFAVASALVMTAPAQAATVTATYTKPSDWGSGFEGRYTIKNNTSAAITTWKVEFDLPAGHQVTSSWDAVQSRTGQRYTFTNVGWNGSVAPGGTVTFGFLGSPGGAAAEPQNCKINGVDCGGGTGTVPGKPGQPVQAGGAGDRVNLSWGASSGTVEGYRVYDGTTVKATVNGTGTTAEVTGLQGCQQYTFTVKAFNSAGESPASEPVTASTLGCLGTPPPPTNATATSNDTSITLTWQRPAFTGPLTGYRVYEGTTRKAEVTATTATITGLGACETHNYTVKAYNEVGESTPVAVTGKTTGCTVDPLPRNFLTGYWHNFVNPAVELKLSQVPDEYDLIAIAFADATATPGKVVFNLDSGLAAAVGGYTTAQFKADVRALQAKGKKVIISVGGELGAVRVASATEATAFADSVWAIMQEYGFDGIDVDLENGLNATYMGQALRSLRAKAGAGLIITMAPQTIDMQSTGMEYFKLALNIKDILTVVHMQFYNSGGMLGCDQQQAYSQGTVNFLTALACIQLENGLRPDQVALGVPAGTGAAGGGVVSPSVVTNALDCLTKRTNCGSFVPPRAYPGIRGVMTWSINWDAQHNWSLSRAIKPHLATLPQ</sequence>
<keyword evidence="13" id="KW-1185">Reference proteome</keyword>
<dbReference type="PROSITE" id="PS01095">
    <property type="entry name" value="GH18_1"/>
    <property type="match status" value="1"/>
</dbReference>
<dbReference type="RefSeq" id="WP_245690875.1">
    <property type="nucleotide sequence ID" value="NZ_FNCN01000005.1"/>
</dbReference>
<dbReference type="InterPro" id="IPR012291">
    <property type="entry name" value="CBM2_carb-bd_dom_sf"/>
</dbReference>
<dbReference type="PROSITE" id="PS51173">
    <property type="entry name" value="CBM2"/>
    <property type="match status" value="1"/>
</dbReference>
<dbReference type="EMBL" id="FNCN01000005">
    <property type="protein sequence ID" value="SDG59185.1"/>
    <property type="molecule type" value="Genomic_DNA"/>
</dbReference>
<dbReference type="SUPFAM" id="SSF49265">
    <property type="entry name" value="Fibronectin type III"/>
    <property type="match status" value="1"/>
</dbReference>
<keyword evidence="4" id="KW-0119">Carbohydrate metabolism</keyword>
<dbReference type="SUPFAM" id="SSF51445">
    <property type="entry name" value="(Trans)glycosidases"/>
    <property type="match status" value="1"/>
</dbReference>
<evidence type="ECO:0000313" key="13">
    <source>
        <dbReference type="Proteomes" id="UP000198923"/>
    </source>
</evidence>
<evidence type="ECO:0000259" key="10">
    <source>
        <dbReference type="PROSITE" id="PS51173"/>
    </source>
</evidence>
<dbReference type="PROSITE" id="PS00561">
    <property type="entry name" value="CBM2_A"/>
    <property type="match status" value="1"/>
</dbReference>
<dbReference type="InterPro" id="IPR008965">
    <property type="entry name" value="CBM2/CBM3_carb-bd_dom_sf"/>
</dbReference>
<dbReference type="Gene3D" id="2.60.40.10">
    <property type="entry name" value="Immunoglobulins"/>
    <property type="match status" value="2"/>
</dbReference>
<keyword evidence="3 7" id="KW-0378">Hydrolase</keyword>
<dbReference type="Gene3D" id="2.60.40.290">
    <property type="match status" value="1"/>
</dbReference>
<evidence type="ECO:0000256" key="8">
    <source>
        <dbReference type="SAM" id="SignalP"/>
    </source>
</evidence>
<comment type="similarity">
    <text evidence="1">Belongs to the glycosyl hydrolase 18 family. Chitinase class II subfamily.</text>
</comment>
<evidence type="ECO:0000259" key="9">
    <source>
        <dbReference type="PROSITE" id="PS50853"/>
    </source>
</evidence>
<evidence type="ECO:0000256" key="2">
    <source>
        <dbReference type="ARBA" id="ARBA00012729"/>
    </source>
</evidence>
<evidence type="ECO:0000256" key="4">
    <source>
        <dbReference type="ARBA" id="ARBA00023277"/>
    </source>
</evidence>
<keyword evidence="8" id="KW-0732">Signal</keyword>
<dbReference type="CDD" id="cd00063">
    <property type="entry name" value="FN3"/>
    <property type="match status" value="2"/>
</dbReference>
<dbReference type="PROSITE" id="PS50853">
    <property type="entry name" value="FN3"/>
    <property type="match status" value="2"/>
</dbReference>
<dbReference type="SMART" id="SM00636">
    <property type="entry name" value="Glyco_18"/>
    <property type="match status" value="1"/>
</dbReference>
<dbReference type="GO" id="GO:0000272">
    <property type="term" value="P:polysaccharide catabolic process"/>
    <property type="evidence" value="ECO:0007669"/>
    <property type="project" value="UniProtKB-KW"/>
</dbReference>
<dbReference type="InterPro" id="IPR001579">
    <property type="entry name" value="Glyco_hydro_18_chit_AS"/>
</dbReference>
<dbReference type="InterPro" id="IPR001919">
    <property type="entry name" value="CBD2"/>
</dbReference>
<dbReference type="Pfam" id="PF00704">
    <property type="entry name" value="Glyco_hydro_18"/>
    <property type="match status" value="1"/>
</dbReference>
<dbReference type="AlphaFoldDB" id="A0A1G7VH87"/>
<feature type="signal peptide" evidence="8">
    <location>
        <begin position="1"/>
        <end position="26"/>
    </location>
</feature>
<dbReference type="Pfam" id="PF00553">
    <property type="entry name" value="CBM_2"/>
    <property type="match status" value="1"/>
</dbReference>
<dbReference type="CDD" id="cd02871">
    <property type="entry name" value="GH18_chitinase_D-like"/>
    <property type="match status" value="1"/>
</dbReference>
<dbReference type="InterPro" id="IPR018366">
    <property type="entry name" value="CBM2_CS"/>
</dbReference>
<dbReference type="SUPFAM" id="SSF49384">
    <property type="entry name" value="Carbohydrate-binding domain"/>
    <property type="match status" value="1"/>
</dbReference>
<evidence type="ECO:0000256" key="5">
    <source>
        <dbReference type="ARBA" id="ARBA00023295"/>
    </source>
</evidence>
<name>A0A1G7VH87_9ACTN</name>
<dbReference type="InterPro" id="IPR001223">
    <property type="entry name" value="Glyco_hydro18_cat"/>
</dbReference>
<dbReference type="GO" id="GO:0008843">
    <property type="term" value="F:endochitinase activity"/>
    <property type="evidence" value="ECO:0007669"/>
    <property type="project" value="UniProtKB-EC"/>
</dbReference>
<dbReference type="PROSITE" id="PS51910">
    <property type="entry name" value="GH18_2"/>
    <property type="match status" value="1"/>
</dbReference>
<feature type="domain" description="GH18" evidence="11">
    <location>
        <begin position="319"/>
        <end position="612"/>
    </location>
</feature>
<feature type="domain" description="Fibronectin type-III" evidence="9">
    <location>
        <begin position="226"/>
        <end position="315"/>
    </location>
</feature>
<dbReference type="InterPro" id="IPR017853">
    <property type="entry name" value="GH"/>
</dbReference>
<feature type="domain" description="Fibronectin type-III" evidence="9">
    <location>
        <begin position="136"/>
        <end position="223"/>
    </location>
</feature>
<dbReference type="SMART" id="SM00060">
    <property type="entry name" value="FN3"/>
    <property type="match status" value="2"/>
</dbReference>
<gene>
    <name evidence="12" type="ORF">SAMN05421505_105273</name>
</gene>
<feature type="domain" description="CBM2" evidence="10">
    <location>
        <begin position="22"/>
        <end position="132"/>
    </location>
</feature>